<evidence type="ECO:0000313" key="8">
    <source>
        <dbReference type="Proteomes" id="UP000809829"/>
    </source>
</evidence>
<dbReference type="InterPro" id="IPR036291">
    <property type="entry name" value="NAD(P)-bd_dom_sf"/>
</dbReference>
<comment type="catalytic activity">
    <reaction evidence="5">
        <text>D-glucose + NADP(+) = D-glucono-1,5-lactone + NADPH + H(+)</text>
        <dbReference type="Rhea" id="RHEA:14405"/>
        <dbReference type="ChEBI" id="CHEBI:4167"/>
        <dbReference type="ChEBI" id="CHEBI:15378"/>
        <dbReference type="ChEBI" id="CHEBI:16217"/>
        <dbReference type="ChEBI" id="CHEBI:57783"/>
        <dbReference type="ChEBI" id="CHEBI:58349"/>
        <dbReference type="EC" id="1.1.1.47"/>
    </reaction>
</comment>
<gene>
    <name evidence="7" type="ORF">JOC83_003134</name>
</gene>
<keyword evidence="3 7" id="KW-0560">Oxidoreductase</keyword>
<dbReference type="RefSeq" id="WP_205188289.1">
    <property type="nucleotide sequence ID" value="NZ_JAFBFC010000006.1"/>
</dbReference>
<protein>
    <recommendedName>
        <fullName evidence="4">glucose 1-dehydrogenase [NAD(P)(+)]</fullName>
        <ecNumber evidence="4">1.1.1.47</ecNumber>
    </recommendedName>
</protein>
<keyword evidence="8" id="KW-1185">Reference proteome</keyword>
<comment type="similarity">
    <text evidence="1">Belongs to the short-chain dehydrogenases/reductases (SDR) family.</text>
</comment>
<evidence type="ECO:0000256" key="4">
    <source>
        <dbReference type="ARBA" id="ARBA00024389"/>
    </source>
</evidence>
<dbReference type="Proteomes" id="UP000809829">
    <property type="component" value="Unassembled WGS sequence"/>
</dbReference>
<dbReference type="SUPFAM" id="SSF51735">
    <property type="entry name" value="NAD(P)-binding Rossmann-fold domains"/>
    <property type="match status" value="1"/>
</dbReference>
<evidence type="ECO:0000313" key="7">
    <source>
        <dbReference type="EMBL" id="MBM7704279.1"/>
    </source>
</evidence>
<name>A0ABS2QXS2_9BACI</name>
<proteinExistence type="inferred from homology"/>
<evidence type="ECO:0000256" key="1">
    <source>
        <dbReference type="ARBA" id="ARBA00006484"/>
    </source>
</evidence>
<dbReference type="PANTHER" id="PTHR43639">
    <property type="entry name" value="OXIDOREDUCTASE, SHORT-CHAIN DEHYDROGENASE/REDUCTASE FAMILY (AFU_ORTHOLOGUE AFUA_5G02870)"/>
    <property type="match status" value="1"/>
</dbReference>
<comment type="caution">
    <text evidence="7">The sequence shown here is derived from an EMBL/GenBank/DDBJ whole genome shotgun (WGS) entry which is preliminary data.</text>
</comment>
<evidence type="ECO:0000256" key="2">
    <source>
        <dbReference type="ARBA" id="ARBA00011881"/>
    </source>
</evidence>
<dbReference type="Pfam" id="PF13561">
    <property type="entry name" value="adh_short_C2"/>
    <property type="match status" value="1"/>
</dbReference>
<dbReference type="PRINTS" id="PR00081">
    <property type="entry name" value="GDHRDH"/>
</dbReference>
<dbReference type="InterPro" id="IPR002347">
    <property type="entry name" value="SDR_fam"/>
</dbReference>
<evidence type="ECO:0000256" key="3">
    <source>
        <dbReference type="ARBA" id="ARBA00023002"/>
    </source>
</evidence>
<dbReference type="PRINTS" id="PR00080">
    <property type="entry name" value="SDRFAMILY"/>
</dbReference>
<sequence length="251" mass="27188">MRLEGKTALVTGGSRGLGRTMSLALAKEGATVIVNYLHNQEGANKVVEEIEAQGGTAFSIQADITKEESVARLIREMNHLSGSDVDILVNNATGPQPELSIEQSTWEDYENQLTFFVKAPLLLLKEVLPVMKEKGQGSIINIGSEVVQTGNAFFANYVTAKSAMLGMTRSWASELGPYGIRVNLVNPGFTPVERHQDVSAEAIEEYRKQVPLQRMGKPEDIASAVVYLASEESSFVTGQSISINGGHTFSI</sequence>
<dbReference type="EC" id="1.1.1.47" evidence="4"/>
<dbReference type="GO" id="GO:0004316">
    <property type="term" value="F:3-oxoacyl-[acyl-carrier-protein] reductase (NADPH) activity"/>
    <property type="evidence" value="ECO:0007669"/>
    <property type="project" value="UniProtKB-EC"/>
</dbReference>
<dbReference type="PROSITE" id="PS00061">
    <property type="entry name" value="ADH_SHORT"/>
    <property type="match status" value="1"/>
</dbReference>
<organism evidence="7 8">
    <name type="scientific">Priestia iocasae</name>
    <dbReference type="NCBI Taxonomy" id="2291674"/>
    <lineage>
        <taxon>Bacteria</taxon>
        <taxon>Bacillati</taxon>
        <taxon>Bacillota</taxon>
        <taxon>Bacilli</taxon>
        <taxon>Bacillales</taxon>
        <taxon>Bacillaceae</taxon>
        <taxon>Priestia</taxon>
    </lineage>
</organism>
<dbReference type="Gene3D" id="3.40.50.720">
    <property type="entry name" value="NAD(P)-binding Rossmann-like Domain"/>
    <property type="match status" value="1"/>
</dbReference>
<dbReference type="InterPro" id="IPR020904">
    <property type="entry name" value="Sc_DH/Rdtase_CS"/>
</dbReference>
<accession>A0ABS2QXS2</accession>
<comment type="catalytic activity">
    <reaction evidence="6">
        <text>D-glucose + NAD(+) = D-glucono-1,5-lactone + NADH + H(+)</text>
        <dbReference type="Rhea" id="RHEA:14293"/>
        <dbReference type="ChEBI" id="CHEBI:4167"/>
        <dbReference type="ChEBI" id="CHEBI:15378"/>
        <dbReference type="ChEBI" id="CHEBI:16217"/>
        <dbReference type="ChEBI" id="CHEBI:57540"/>
        <dbReference type="ChEBI" id="CHEBI:57945"/>
        <dbReference type="EC" id="1.1.1.47"/>
    </reaction>
</comment>
<reference evidence="7 8" key="1">
    <citation type="submission" date="2021-01" db="EMBL/GenBank/DDBJ databases">
        <title>Genomic Encyclopedia of Type Strains, Phase IV (KMG-IV): sequencing the most valuable type-strain genomes for metagenomic binning, comparative biology and taxonomic classification.</title>
        <authorList>
            <person name="Goeker M."/>
        </authorList>
    </citation>
    <scope>NUCLEOTIDE SEQUENCE [LARGE SCALE GENOMIC DNA]</scope>
    <source>
        <strain evidence="7 8">DSM 104297</strain>
    </source>
</reference>
<dbReference type="EMBL" id="JAFBFC010000006">
    <property type="protein sequence ID" value="MBM7704279.1"/>
    <property type="molecule type" value="Genomic_DNA"/>
</dbReference>
<comment type="subunit">
    <text evidence="2">Homotetramer.</text>
</comment>
<evidence type="ECO:0000256" key="6">
    <source>
        <dbReference type="ARBA" id="ARBA00048831"/>
    </source>
</evidence>
<dbReference type="PANTHER" id="PTHR43639:SF1">
    <property type="entry name" value="SHORT-CHAIN DEHYDROGENASE_REDUCTASE FAMILY PROTEIN"/>
    <property type="match status" value="1"/>
</dbReference>
<evidence type="ECO:0000256" key="5">
    <source>
        <dbReference type="ARBA" id="ARBA00047555"/>
    </source>
</evidence>